<comment type="caution">
    <text evidence="1">The sequence shown here is derived from an EMBL/GenBank/DDBJ whole genome shotgun (WGS) entry which is preliminary data.</text>
</comment>
<reference evidence="1 2" key="1">
    <citation type="submission" date="2024-03" db="EMBL/GenBank/DDBJ databases">
        <authorList>
            <person name="Jo J.-H."/>
        </authorList>
    </citation>
    <scope>NUCLEOTIDE SEQUENCE [LARGE SCALE GENOMIC DNA]</scope>
    <source>
        <strain evidence="1 2">AS3R-12</strain>
    </source>
</reference>
<evidence type="ECO:0000313" key="2">
    <source>
        <dbReference type="Proteomes" id="UP001379235"/>
    </source>
</evidence>
<gene>
    <name evidence="1" type="ORF">WG900_12835</name>
</gene>
<dbReference type="SUPFAM" id="SSF52096">
    <property type="entry name" value="ClpP/crotonase"/>
    <property type="match status" value="1"/>
</dbReference>
<sequence>MVFDPKNLTQVRYELPAPGVARIVMARPERKNAQGVTMTYEIDSALAEACRDPEIKVIILAGDGDHFSAGHDLSGTESTMPDSDQATGLWNHFEGPGWEGFYAREHELYLDITERWRNASKPTIAEVQGAVVSGGNMLVWACDLIIAADDARFRDNTPDMAMPGAEFFAHPWELGVRKAKEWLFTSDWLTAQEAERHGMVNHVVARDDLADFTLALAGRIAEKDRFTLKLIKESVNAAQDAMGRRQAMAVAFANHQIGHLQNLLVRGFPIDASRLAPSVRTMLDRMKAEGTGFGRDPQDR</sequence>
<dbReference type="Pfam" id="PF00378">
    <property type="entry name" value="ECH_1"/>
    <property type="match status" value="1"/>
</dbReference>
<accession>A0ABU8SA22</accession>
<dbReference type="PANTHER" id="PTHR11941:SF124">
    <property type="entry name" value="ENOYL-COA HYDRATASE ECHA13-RELATED"/>
    <property type="match status" value="1"/>
</dbReference>
<dbReference type="EC" id="4.2.1.17" evidence="1"/>
<dbReference type="NCBIfam" id="NF006140">
    <property type="entry name" value="PRK08290.1"/>
    <property type="match status" value="1"/>
</dbReference>
<dbReference type="InterPro" id="IPR029045">
    <property type="entry name" value="ClpP/crotonase-like_dom_sf"/>
</dbReference>
<evidence type="ECO:0000313" key="1">
    <source>
        <dbReference type="EMBL" id="MEJ6010801.1"/>
    </source>
</evidence>
<dbReference type="PANTHER" id="PTHR11941">
    <property type="entry name" value="ENOYL-COA HYDRATASE-RELATED"/>
    <property type="match status" value="1"/>
</dbReference>
<name>A0ABU8SA22_9SPHN</name>
<dbReference type="CDD" id="cd06558">
    <property type="entry name" value="crotonase-like"/>
    <property type="match status" value="1"/>
</dbReference>
<dbReference type="EMBL" id="JBBHJY010000006">
    <property type="protein sequence ID" value="MEJ6010801.1"/>
    <property type="molecule type" value="Genomic_DNA"/>
</dbReference>
<keyword evidence="1" id="KW-0456">Lyase</keyword>
<proteinExistence type="predicted"/>
<dbReference type="RefSeq" id="WP_339967610.1">
    <property type="nucleotide sequence ID" value="NZ_JBBHJY010000006.1"/>
</dbReference>
<organism evidence="1 2">
    <name type="scientific">Novosphingobium aquae</name>
    <dbReference type="NCBI Taxonomy" id="3133435"/>
    <lineage>
        <taxon>Bacteria</taxon>
        <taxon>Pseudomonadati</taxon>
        <taxon>Pseudomonadota</taxon>
        <taxon>Alphaproteobacteria</taxon>
        <taxon>Sphingomonadales</taxon>
        <taxon>Sphingomonadaceae</taxon>
        <taxon>Novosphingobium</taxon>
    </lineage>
</organism>
<dbReference type="InterPro" id="IPR001753">
    <property type="entry name" value="Enoyl-CoA_hydra/iso"/>
</dbReference>
<dbReference type="Proteomes" id="UP001379235">
    <property type="component" value="Unassembled WGS sequence"/>
</dbReference>
<dbReference type="Gene3D" id="3.90.226.10">
    <property type="entry name" value="2-enoyl-CoA Hydratase, Chain A, domain 1"/>
    <property type="match status" value="1"/>
</dbReference>
<dbReference type="GO" id="GO:0004300">
    <property type="term" value="F:enoyl-CoA hydratase activity"/>
    <property type="evidence" value="ECO:0007669"/>
    <property type="project" value="UniProtKB-EC"/>
</dbReference>
<protein>
    <submittedName>
        <fullName evidence="1">Enoyl-CoA hydratase</fullName>
        <ecNumber evidence="1">4.2.1.17</ecNumber>
    </submittedName>
</protein>
<keyword evidence="2" id="KW-1185">Reference proteome</keyword>